<organism evidence="2 3">
    <name type="scientific">Holothuria leucospilota</name>
    <name type="common">Black long sea cucumber</name>
    <name type="synonym">Mertensiothuria leucospilota</name>
    <dbReference type="NCBI Taxonomy" id="206669"/>
    <lineage>
        <taxon>Eukaryota</taxon>
        <taxon>Metazoa</taxon>
        <taxon>Echinodermata</taxon>
        <taxon>Eleutherozoa</taxon>
        <taxon>Echinozoa</taxon>
        <taxon>Holothuroidea</taxon>
        <taxon>Aspidochirotacea</taxon>
        <taxon>Aspidochirotida</taxon>
        <taxon>Holothuriidae</taxon>
        <taxon>Holothuria</taxon>
    </lineage>
</organism>
<reference evidence="2" key="1">
    <citation type="submission" date="2021-10" db="EMBL/GenBank/DDBJ databases">
        <title>Tropical sea cucumber genome reveals ecological adaptation and Cuvierian tubules defense mechanism.</title>
        <authorList>
            <person name="Chen T."/>
        </authorList>
    </citation>
    <scope>NUCLEOTIDE SEQUENCE</scope>
    <source>
        <strain evidence="2">Nanhai2018</strain>
        <tissue evidence="2">Muscle</tissue>
    </source>
</reference>
<comment type="caution">
    <text evidence="2">The sequence shown here is derived from an EMBL/GenBank/DDBJ whole genome shotgun (WGS) entry which is preliminary data.</text>
</comment>
<protein>
    <submittedName>
        <fullName evidence="2">Uncharacterized protein</fullName>
    </submittedName>
</protein>
<name>A0A9Q1HAD4_HOLLE</name>
<evidence type="ECO:0000256" key="1">
    <source>
        <dbReference type="SAM" id="MobiDB-lite"/>
    </source>
</evidence>
<keyword evidence="3" id="KW-1185">Reference proteome</keyword>
<feature type="compositionally biased region" description="Basic and acidic residues" evidence="1">
    <location>
        <begin position="89"/>
        <end position="104"/>
    </location>
</feature>
<feature type="region of interest" description="Disordered" evidence="1">
    <location>
        <begin position="89"/>
        <end position="118"/>
    </location>
</feature>
<dbReference type="AlphaFoldDB" id="A0A9Q1HAD4"/>
<evidence type="ECO:0000313" key="3">
    <source>
        <dbReference type="Proteomes" id="UP001152320"/>
    </source>
</evidence>
<evidence type="ECO:0000313" key="2">
    <source>
        <dbReference type="EMBL" id="KAJ8038338.1"/>
    </source>
</evidence>
<feature type="compositionally biased region" description="Acidic residues" evidence="1">
    <location>
        <begin position="105"/>
        <end position="118"/>
    </location>
</feature>
<proteinExistence type="predicted"/>
<sequence>MDMFSIKVEPEDTFIWDEQSNRGINIPGSDETLLENAGNCVIAKVESVPPCLTDRIQNGFKKEESSHQFEDIGMEDISVQVTVKEDVLDEKTEKHTADTTKNEDLDLGEEGMYDDMEW</sequence>
<gene>
    <name evidence="2" type="ORF">HOLleu_15731</name>
</gene>
<accession>A0A9Q1HAD4</accession>
<dbReference type="EMBL" id="JAIZAY010000007">
    <property type="protein sequence ID" value="KAJ8038338.1"/>
    <property type="molecule type" value="Genomic_DNA"/>
</dbReference>
<dbReference type="Proteomes" id="UP001152320">
    <property type="component" value="Chromosome 7"/>
</dbReference>